<dbReference type="STRING" id="989370.AOQ71_29160"/>
<dbReference type="Proteomes" id="UP000051936">
    <property type="component" value="Unassembled WGS sequence"/>
</dbReference>
<name>A0A0R3D540_9BRAD</name>
<proteinExistence type="predicted"/>
<keyword evidence="2" id="KW-1185">Reference proteome</keyword>
<evidence type="ECO:0000313" key="1">
    <source>
        <dbReference type="EMBL" id="KRQ04923.1"/>
    </source>
</evidence>
<accession>A0A0R3D540</accession>
<sequence length="126" mass="13538">MAADGFVVAAFDGCARQAGTWNALPKPFALRGRRPDAFGINADGILAFCEAKTGKDLMSPRTREQFAIFGRLRIKGSSARCPLYVAVPREDATLLDEALSAAGVIGARNVFRLHVPEVLLRGRHAA</sequence>
<reference evidence="1 2" key="1">
    <citation type="submission" date="2015-09" db="EMBL/GenBank/DDBJ databases">
        <title>Draft Genome Sequence of Bradyrhizobium manausense Strain BR 3351T, a Novel Symbiotic Nitrogen-Fixing Alphaproteobacterium Isolated from Brazilian Amazon Rain Forest.</title>
        <authorList>
            <person name="De Araujo J.L."/>
            <person name="Zilli J.E."/>
        </authorList>
    </citation>
    <scope>NUCLEOTIDE SEQUENCE [LARGE SCALE GENOMIC DNA]</scope>
    <source>
        <strain evidence="1 2">BR3351</strain>
    </source>
</reference>
<evidence type="ECO:0000313" key="2">
    <source>
        <dbReference type="Proteomes" id="UP000051936"/>
    </source>
</evidence>
<evidence type="ECO:0008006" key="3">
    <source>
        <dbReference type="Google" id="ProtNLM"/>
    </source>
</evidence>
<dbReference type="AlphaFoldDB" id="A0A0R3D540"/>
<protein>
    <recommendedName>
        <fullName evidence="3">VRR-NUC domain-containing protein</fullName>
    </recommendedName>
</protein>
<gene>
    <name evidence="1" type="ORF">AOQ71_29160</name>
</gene>
<organism evidence="1 2">
    <name type="scientific">Bradyrhizobium manausense</name>
    <dbReference type="NCBI Taxonomy" id="989370"/>
    <lineage>
        <taxon>Bacteria</taxon>
        <taxon>Pseudomonadati</taxon>
        <taxon>Pseudomonadota</taxon>
        <taxon>Alphaproteobacteria</taxon>
        <taxon>Hyphomicrobiales</taxon>
        <taxon>Nitrobacteraceae</taxon>
        <taxon>Bradyrhizobium</taxon>
    </lineage>
</organism>
<comment type="caution">
    <text evidence="1">The sequence shown here is derived from an EMBL/GenBank/DDBJ whole genome shotgun (WGS) entry which is preliminary data.</text>
</comment>
<dbReference type="EMBL" id="LJYG01000105">
    <property type="protein sequence ID" value="KRQ04923.1"/>
    <property type="molecule type" value="Genomic_DNA"/>
</dbReference>